<organism evidence="2">
    <name type="scientific">Zhuye pepper nucleorhabdovirus</name>
    <dbReference type="NCBI Taxonomy" id="2496274"/>
    <lineage>
        <taxon>Viruses</taxon>
        <taxon>Riboviria</taxon>
        <taxon>Orthornavirae</taxon>
        <taxon>Negarnaviricota</taxon>
        <taxon>Haploviricotina</taxon>
        <taxon>Monjiviricetes</taxon>
        <taxon>Mononegavirales</taxon>
        <taxon>Rhabdoviridae</taxon>
        <taxon>Betarhabdovirinae</taxon>
        <taxon>Betanucleorhabdovirus</taxon>
        <taxon>Betanucleorhabdovirus zanthoxyli</taxon>
    </lineage>
</organism>
<dbReference type="Proteomes" id="UP000682886">
    <property type="component" value="Segment"/>
</dbReference>
<dbReference type="EMBL" id="MH323437">
    <property type="protein sequence ID" value="AZN18349.1"/>
    <property type="molecule type" value="Genomic_RNA"/>
</dbReference>
<sequence length="267" mass="29767">MNPSSFSVKGVAAVTFKKKKEGMTSSKIWNLIAKVCSHYPDKVQVMYSSKRGSDDKRTVEDPLVRSAISDMIDGCIETCEVKAAVGQSMNLLLGSCYEYRVPLGTRSVDTGHETILLSLPFPMAGCYVISSNLEGSIKKDGEREHYMVSIELDIYINNIDMDKYNKLLSFGMRVYPFKLNHPSYYTNPASSDSEPATDTSEGEGSDHSRSEGVLLKKRRRSPRPIIKKQRKSALKDTLKKVIAQGKEMASSSRTTEQRSEEGANQKE</sequence>
<evidence type="ECO:0000313" key="2">
    <source>
        <dbReference type="EMBL" id="AZN18349.1"/>
    </source>
</evidence>
<evidence type="ECO:0000256" key="1">
    <source>
        <dbReference type="SAM" id="MobiDB-lite"/>
    </source>
</evidence>
<feature type="region of interest" description="Disordered" evidence="1">
    <location>
        <begin position="186"/>
        <end position="267"/>
    </location>
</feature>
<feature type="compositionally biased region" description="Polar residues" evidence="1">
    <location>
        <begin position="186"/>
        <end position="199"/>
    </location>
</feature>
<feature type="compositionally biased region" description="Basic residues" evidence="1">
    <location>
        <begin position="215"/>
        <end position="232"/>
    </location>
</feature>
<feature type="compositionally biased region" description="Basic and acidic residues" evidence="1">
    <location>
        <begin position="255"/>
        <end position="267"/>
    </location>
</feature>
<evidence type="ECO:0000313" key="3">
    <source>
        <dbReference type="Proteomes" id="UP000682886"/>
    </source>
</evidence>
<proteinExistence type="predicted"/>
<reference evidence="2" key="1">
    <citation type="journal article" date="2019" name="Viruses">
        <title>Discovery of Four Novel Viruses Associated with Flower Yellowing Disease of Green Sichuan Pepper (Zanthoxylum armatum) by Virome Analysis.</title>
        <authorList>
            <person name="Cao M."/>
            <person name="Zhang S."/>
            <person name="Li M."/>
            <person name="Liu Y."/>
            <person name="Dong P."/>
            <person name="Li S."/>
            <person name="Kuang M."/>
            <person name="Li R."/>
            <person name="Zhou Y."/>
        </authorList>
    </citation>
    <scope>NUCLEOTIDE SEQUENCE</scope>
    <source>
        <strain evidence="2">ZPNu1</strain>
    </source>
</reference>
<accession>A0A4P2V4D4</accession>
<keyword evidence="3" id="KW-1185">Reference proteome</keyword>
<protein>
    <submittedName>
        <fullName evidence="2">Matrix protein</fullName>
    </submittedName>
</protein>
<name>A0A4P2V4D4_9RHAB</name>